<evidence type="ECO:0000256" key="4">
    <source>
        <dbReference type="PROSITE-ProRule" id="PRU00104"/>
    </source>
</evidence>
<feature type="domain" description="HECT" evidence="7">
    <location>
        <begin position="842"/>
        <end position="874"/>
    </location>
</feature>
<name>A0A7J5Y9B3_DISMA</name>
<dbReference type="InterPro" id="IPR003597">
    <property type="entry name" value="Ig_C1-set"/>
</dbReference>
<dbReference type="InterPro" id="IPR035983">
    <property type="entry name" value="Hect_E3_ubiquitin_ligase"/>
</dbReference>
<dbReference type="GO" id="GO:0002376">
    <property type="term" value="P:immune system process"/>
    <property type="evidence" value="ECO:0007669"/>
    <property type="project" value="UniProtKB-KW"/>
</dbReference>
<accession>A0A7J5Y9B3</accession>
<dbReference type="SMART" id="SM00119">
    <property type="entry name" value="HECTc"/>
    <property type="match status" value="1"/>
</dbReference>
<dbReference type="GO" id="GO:0007166">
    <property type="term" value="P:cell surface receptor signaling pathway"/>
    <property type="evidence" value="ECO:0007669"/>
    <property type="project" value="TreeGrafter"/>
</dbReference>
<dbReference type="EMBL" id="JAAKFY010000015">
    <property type="protein sequence ID" value="KAF3845329.1"/>
    <property type="molecule type" value="Genomic_DNA"/>
</dbReference>
<evidence type="ECO:0000313" key="9">
    <source>
        <dbReference type="Proteomes" id="UP000518266"/>
    </source>
</evidence>
<dbReference type="GO" id="GO:0005886">
    <property type="term" value="C:plasma membrane"/>
    <property type="evidence" value="ECO:0007669"/>
    <property type="project" value="TreeGrafter"/>
</dbReference>
<evidence type="ECO:0000313" key="8">
    <source>
        <dbReference type="EMBL" id="KAF3845329.1"/>
    </source>
</evidence>
<keyword evidence="1" id="KW-0808">Transferase</keyword>
<dbReference type="SUPFAM" id="SSF48726">
    <property type="entry name" value="Immunoglobulin"/>
    <property type="match status" value="9"/>
</dbReference>
<dbReference type="Gene3D" id="3.90.1750.10">
    <property type="entry name" value="Hect, E3 ligase catalytic domains"/>
    <property type="match status" value="1"/>
</dbReference>
<evidence type="ECO:0000256" key="1">
    <source>
        <dbReference type="ARBA" id="ARBA00022679"/>
    </source>
</evidence>
<comment type="caution">
    <text evidence="8">The sequence shown here is derived from an EMBL/GenBank/DDBJ whole genome shotgun (WGS) entry which is preliminary data.</text>
</comment>
<dbReference type="InterPro" id="IPR050413">
    <property type="entry name" value="TCR_beta_variable"/>
</dbReference>
<keyword evidence="9" id="KW-1185">Reference proteome</keyword>
<keyword evidence="6" id="KW-0732">Signal</keyword>
<evidence type="ECO:0000256" key="3">
    <source>
        <dbReference type="ARBA" id="ARBA00022859"/>
    </source>
</evidence>
<dbReference type="PANTHER" id="PTHR23268">
    <property type="entry name" value="T-CELL RECEPTOR BETA CHAIN"/>
    <property type="match status" value="1"/>
</dbReference>
<dbReference type="InterPro" id="IPR000569">
    <property type="entry name" value="HECT_dom"/>
</dbReference>
<evidence type="ECO:0000256" key="2">
    <source>
        <dbReference type="ARBA" id="ARBA00022786"/>
    </source>
</evidence>
<dbReference type="PROSITE" id="PS50237">
    <property type="entry name" value="HECT"/>
    <property type="match status" value="1"/>
</dbReference>
<dbReference type="GO" id="GO:0004842">
    <property type="term" value="F:ubiquitin-protein transferase activity"/>
    <property type="evidence" value="ECO:0007669"/>
    <property type="project" value="InterPro"/>
</dbReference>
<dbReference type="SUPFAM" id="SSF56204">
    <property type="entry name" value="Hect, E3 ligase catalytic domain"/>
    <property type="match status" value="1"/>
</dbReference>
<evidence type="ECO:0000256" key="6">
    <source>
        <dbReference type="SAM" id="SignalP"/>
    </source>
</evidence>
<keyword evidence="3" id="KW-0391">Immunity</keyword>
<evidence type="ECO:0000256" key="5">
    <source>
        <dbReference type="SAM" id="MobiDB-lite"/>
    </source>
</evidence>
<dbReference type="Gene3D" id="2.60.40.10">
    <property type="entry name" value="Immunoglobulins"/>
    <property type="match status" value="9"/>
</dbReference>
<dbReference type="SMART" id="SM00407">
    <property type="entry name" value="IGc1"/>
    <property type="match status" value="1"/>
</dbReference>
<organism evidence="8 9">
    <name type="scientific">Dissostichus mawsoni</name>
    <name type="common">Antarctic cod</name>
    <dbReference type="NCBI Taxonomy" id="36200"/>
    <lineage>
        <taxon>Eukaryota</taxon>
        <taxon>Metazoa</taxon>
        <taxon>Chordata</taxon>
        <taxon>Craniata</taxon>
        <taxon>Vertebrata</taxon>
        <taxon>Euteleostomi</taxon>
        <taxon>Actinopterygii</taxon>
        <taxon>Neopterygii</taxon>
        <taxon>Teleostei</taxon>
        <taxon>Neoteleostei</taxon>
        <taxon>Acanthomorphata</taxon>
        <taxon>Eupercaria</taxon>
        <taxon>Perciformes</taxon>
        <taxon>Notothenioidei</taxon>
        <taxon>Nototheniidae</taxon>
        <taxon>Dissostichus</taxon>
    </lineage>
</organism>
<dbReference type="InterPro" id="IPR036179">
    <property type="entry name" value="Ig-like_dom_sf"/>
</dbReference>
<proteinExistence type="predicted"/>
<sequence>MVSNINQLIMIFIVCIFLQLQGSNGASYSDSVFQTPPFIMKRSGESVDREINCSHSIPSYNRILWYKQDQHQNMKFLGYLNVKYPYPEDDVYQTEILWRNKGEDATMSCRYTKDASYNQMYWYRQLPGETMEQIVYFGNGTFTVKDLQPGDKGLVSHKTHKMILLFCTALHVILVSGSSLSDLVSQTPAYMYKNLGEEAVISCSHSIKDYNQILWYKQMKDGQLQFLGYMLATQETPEPAWGVSHKTHKMILLFCTALHVILVSGSSLSDNVSQTPAYMYKNLGEEAVISCSHSIKDYNQILWYKQMKDGQLQFLGYMLATQETPEPGLGMILLFCTALHVILVSGSSLSDNVQQTPAYMYKNLGEEAVIRCSHSIENYDRILWYKQMKDRELQFLGYIFAGVKNPEPGLGFLGYLIATQAGTPEPGLGVRIGGEHTRDTTARLSESSSAEFFCAVSLGHTAACHCSSNLLIRPGQQEARLECFHGDNSFPYMLWYRHRSAAGGQPRDMDLIGLLHYENADVEKTFATERFNITGHSKGRAQLTISNMKPADNVCQSVLITQWPHYISRLPNGSAEMHCYQNETNYDYVYWYRQQRGQGFQLMAYVLVMSCGNKLVTPNIQEGQELNGMLIHKIFKTKALYLRPSRTLLADSEEEKYLSTAAGSTDKDSDEDHCVIPAVTRSCVTTRAALRNTDPYPSSNNGEGIPGTGSDDADTNDPATSGRKRRRESQGVDGSPGTSSQTTGWLARDGNPGTSGYDYSSYLNLVSTLSQESSDDEEFNKAIIASMECQIAEKVPTKEILLELSSKINSNRQCKFNINRSAVWEGATRGFQRLSYDPTSIIYVKFSDDMGRQEEGIDLGGPRREYLRLLMETIARSPMFEGKENCKSLALDSTALREDRYYLAGRAIAVSLVHGGPPPNFLSPTIFSLLVKGSANPALEEIADPELLNKVRKVSESTTAEELEESKAPLLDYLANAGCLRPVHSDSDRELLVKDIVIFCEGMKTLGVLDAVRKHPDSFKPLFCYEEHLLSADQMDNLFIIQLSPEGSNKRTAEERVVTYWRDYLQDAEEEEGPTKVQKILAFATGASVVPPIGFSPTPSVEFIHNGEDDFASTPLFPIANTCCHYMCHTESLKTKQDHEVTDPTVKVFTPSPKECRNQRDRKRTKTLVCVASGFYPDHVSGRGAVSSSGVATDSSALRGDKTYRISSRLRVSASDWFTEGRTFTCRVSFFNGTDTSHHEDTVEGVGVKEGVMTREILEDDPGGQLSYVVFIVKSSIYGAGVAFLLWRLQSPHPAKYSLRSRFSQWLRQATLKQTQILPISSYCSDAIGVPNNTLGTSDRHTDIIGASNSDSVFQTPPFILKRSGESVDREINCSHSIPSYDRILWYKQDQHQNMKFLGYLNLIYSTPEDDTRLSHRHSPLLLFILYESLQSLSDIMDVIIFKHSFLKSN</sequence>
<keyword evidence="2 4" id="KW-0833">Ubl conjugation pathway</keyword>
<comment type="caution">
    <text evidence="4">Lacks conserved residue(s) required for the propagation of feature annotation.</text>
</comment>
<dbReference type="PANTHER" id="PTHR23268:SF117">
    <property type="entry name" value="T CELL RECEPTOR BETA VARIABLE 29-1"/>
    <property type="match status" value="1"/>
</dbReference>
<evidence type="ECO:0000259" key="7">
    <source>
        <dbReference type="PROSITE" id="PS50237"/>
    </source>
</evidence>
<feature type="chain" id="PRO_5029770558" description="HECT domain-containing protein" evidence="6">
    <location>
        <begin position="26"/>
        <end position="1450"/>
    </location>
</feature>
<protein>
    <recommendedName>
        <fullName evidence="7">HECT domain-containing protein</fullName>
    </recommendedName>
</protein>
<dbReference type="Pfam" id="PF07654">
    <property type="entry name" value="C1-set"/>
    <property type="match status" value="1"/>
</dbReference>
<reference evidence="8 9" key="1">
    <citation type="submission" date="2020-03" db="EMBL/GenBank/DDBJ databases">
        <title>Dissostichus mawsoni Genome sequencing and assembly.</title>
        <authorList>
            <person name="Park H."/>
        </authorList>
    </citation>
    <scope>NUCLEOTIDE SEQUENCE [LARGE SCALE GENOMIC DNA]</scope>
    <source>
        <strain evidence="8">DM0001</strain>
        <tissue evidence="8">Muscle</tissue>
    </source>
</reference>
<dbReference type="InterPro" id="IPR013783">
    <property type="entry name" value="Ig-like_fold"/>
</dbReference>
<dbReference type="Proteomes" id="UP000518266">
    <property type="component" value="Unassembled WGS sequence"/>
</dbReference>
<feature type="region of interest" description="Disordered" evidence="5">
    <location>
        <begin position="690"/>
        <end position="751"/>
    </location>
</feature>
<feature type="signal peptide" evidence="6">
    <location>
        <begin position="1"/>
        <end position="25"/>
    </location>
</feature>
<gene>
    <name evidence="8" type="ORF">F7725_008492</name>
</gene>
<dbReference type="Gene3D" id="3.30.2410.10">
    <property type="entry name" value="Hect, E3 ligase catalytic domain"/>
    <property type="match status" value="1"/>
</dbReference>
<dbReference type="OrthoDB" id="2384350at2759"/>